<comment type="caution">
    <text evidence="2">The sequence shown here is derived from an EMBL/GenBank/DDBJ whole genome shotgun (WGS) entry which is preliminary data.</text>
</comment>
<gene>
    <name evidence="2" type="ORF">IQK56_28425</name>
</gene>
<evidence type="ECO:0000313" key="2">
    <source>
        <dbReference type="EMBL" id="MBE8594511.1"/>
    </source>
</evidence>
<reference evidence="2 3" key="1">
    <citation type="submission" date="2020-10" db="EMBL/GenBank/DDBJ databases">
        <title>The draft genomes of Cyclamen pathogen Pseudomonas sp.</title>
        <authorList>
            <person name="Fujikawa T."/>
            <person name="Sawada H."/>
        </authorList>
    </citation>
    <scope>NUCLEOTIDE SEQUENCE [LARGE SCALE GENOMIC DNA]</scope>
    <source>
        <strain evidence="2 3">MAFF 301449</strain>
    </source>
</reference>
<dbReference type="SUPFAM" id="SSF55486">
    <property type="entry name" value="Metalloproteases ('zincins'), catalytic domain"/>
    <property type="match status" value="1"/>
</dbReference>
<dbReference type="EMBL" id="JADDUM010000286">
    <property type="protein sequence ID" value="MBE8594511.1"/>
    <property type="molecule type" value="Genomic_DNA"/>
</dbReference>
<dbReference type="Gene3D" id="3.40.390.10">
    <property type="entry name" value="Collagenase (Catalytic Domain)"/>
    <property type="match status" value="1"/>
</dbReference>
<feature type="domain" description="Dermonecrotic toxin N-terminal" evidence="1">
    <location>
        <begin position="925"/>
        <end position="1145"/>
    </location>
</feature>
<evidence type="ECO:0000313" key="3">
    <source>
        <dbReference type="Proteomes" id="UP000613075"/>
    </source>
</evidence>
<dbReference type="Pfam" id="PF20178">
    <property type="entry name" value="ToxA_N"/>
    <property type="match status" value="1"/>
</dbReference>
<dbReference type="Proteomes" id="UP000613075">
    <property type="component" value="Unassembled WGS sequence"/>
</dbReference>
<organism evidence="2 3">
    <name type="scientific">Pseudomonas cyclaminis</name>
    <dbReference type="NCBI Taxonomy" id="2781239"/>
    <lineage>
        <taxon>Bacteria</taxon>
        <taxon>Pseudomonadati</taxon>
        <taxon>Pseudomonadota</taxon>
        <taxon>Gammaproteobacteria</taxon>
        <taxon>Pseudomonadales</taxon>
        <taxon>Pseudomonadaceae</taxon>
        <taxon>Pseudomonas</taxon>
    </lineage>
</organism>
<evidence type="ECO:0000259" key="1">
    <source>
        <dbReference type="Pfam" id="PF20178"/>
    </source>
</evidence>
<dbReference type="InterPro" id="IPR046673">
    <property type="entry name" value="ToxA_N"/>
</dbReference>
<name>A0ABR9T0V3_9PSED</name>
<proteinExistence type="predicted"/>
<dbReference type="RefSeq" id="WP_193901910.1">
    <property type="nucleotide sequence ID" value="NZ_JADDUM010000286.1"/>
</dbReference>
<keyword evidence="3" id="KW-1185">Reference proteome</keyword>
<protein>
    <recommendedName>
        <fullName evidence="1">Dermonecrotic toxin N-terminal domain-containing protein</fullName>
    </recommendedName>
</protein>
<accession>A0ABR9T0V3</accession>
<dbReference type="InterPro" id="IPR024079">
    <property type="entry name" value="MetalloPept_cat_dom_sf"/>
</dbReference>
<sequence>MAHVTPPYFFDEFLRPVRRKTPTERERALGFTVKDLDWLHTLYYASDTARQNSTVVDHPMRVERLLLNRPGHPAITLAGAFMISSTPDDNKAVLYTPYGGLEVFDSRVDLLAQVQERLKQSSQRIDLLQFLAIRERHALPITVSLTVTSAIIQGAVMQDQHDALLAAQQQNVAMMLDELRKLPSLHGMLDTLLGIMSHSYFPGLNQADTRVNFFSHASADEDSRWVASDPLRDVLLRFYVDQAWPTDQTHTFFNIKHDTRAFSKEQLAQDQQRWDSVVEQTSGILAKLLSSLLQTYWNEDIKDGESRLRLFAQAMSDKFRVDLLLKHQNAILSTEENQTLQAVFLPDQAARSKFSSQLRVEKVQVHAPYQHYVELASTLMMSNGHAYLYTQTRGLQVLKDLNDLNATLLAMLKATGHEDELLNFLSLDERNLFIGMSQVQVTGRPVAGNVFQDMLEGIVAKQLDNLAYALGIYRRSASEIDLAALLDHALDVRTMLDSRLLGLDAGGRWTVHPVAQGNGRPTTVRAEKAKRQLQTLQAIEEAMALERSKYTTLSELAGHALEVELIKHQLDLKAAEVFINRYASAAQEREERLPLTSTGMVAHFIKRVAQKAGALAGSPRTWFYGPRRDGVAHQLHNLTIESFNAVIEQAMSTFTQHDLRELPHLQLENNQAHLSHGMLQGLRGETELSRLYKSLSPGNLDLLTSVLNIDSLRSREYRHGLNGFLPDAFGLTLNVGDSAEPQGLANCFVLTERGGIDPHHSGAALLWTPRHGFEAFTSIKGLRDALEQRLQDPLKRLYLIENLPVSRRVPHQRYRLGPLQRIDDHVLNNRQRTYSDLVREEIDHLLSMNLGAHRFQECMDALIRRAPPSNLPRAIGMARAMVHQQELPVWLGIARPDEQILHAELLEQYRLSAPDERDYLHSITPLREHAMSSLTTLLEARFPGQAINPDNILIAGRIDLEGNTQTLTDFALKHLPDLRAETIRPRSRTATPLPDALDGSAIEQLVRQLDLKSHYQAQLTTHLKGESEDTRKRRHLFYRQLPWQVLQYAHELKLDERLSASAWGFIQQVFDMPDGLARAAVRGVTAIIRPLELIATAGAVKAKALGCYLIGPKAGASGPLVLYAPYSAKHLLKEYANEAAFLNEFTTPGALQEWVVGQLQAPLQATYRNLLRQSWGPGPSDIHLGASTITGNLLNQLFNDNTEMLFQMLDRQFTTSGETQWDAITSLLTQGIPKILQLLPGKLAYPLVVWRSYKLFLTAAEELQQHHWQGALRAFVAGVAELASLRQPLDTLFPPPPVQETTTLEQWLQAPPPAPATLAELDLTAPGRTQLQAFEEREVALVDLEKSVKTHVYSNKSSTAHYVPLAGKVYPVKKAGPHWRLGDAGQPGPYIQSNAQGEWTLDLDQHHPRYGKTLSRYAGSFSVNRALREVINIEAVGIRAIAALSSWKAQCIDEALNVATYYAVNCKRNLVQFAPLRSAGSRVGRFFSELFGIVTLTPEQLQRVERRVDEVLDELTNHTLIGPDSMRFVSGTHRTDPRNNFAFVLPDDPDHKIYLLDRFFDPPMDIYQNRLTTPFNLSAHARATTLIHEITHIKSLTEDLAYLDTMRPFTDLINVNISGARLLKTELTDLRENALSVSTPVSMLFKTWDAFSQKWEDFGNEYSTSFIKDKVLVTTGAKTLEDARSQFMSNSDKRIDTILANADSVTYLISELGRVLDADA</sequence>